<evidence type="ECO:0000256" key="1">
    <source>
        <dbReference type="ARBA" id="ARBA00022723"/>
    </source>
</evidence>
<evidence type="ECO:0000256" key="2">
    <source>
        <dbReference type="ARBA" id="ARBA00022771"/>
    </source>
</evidence>
<dbReference type="Gene3D" id="3.30.40.10">
    <property type="entry name" value="Zinc/RING finger domain, C3HC4 (zinc finger)"/>
    <property type="match status" value="1"/>
</dbReference>
<organism evidence="6 7">
    <name type="scientific">Striga asiatica</name>
    <name type="common">Asiatic witchweed</name>
    <name type="synonym">Buchnera asiatica</name>
    <dbReference type="NCBI Taxonomy" id="4170"/>
    <lineage>
        <taxon>Eukaryota</taxon>
        <taxon>Viridiplantae</taxon>
        <taxon>Streptophyta</taxon>
        <taxon>Embryophyta</taxon>
        <taxon>Tracheophyta</taxon>
        <taxon>Spermatophyta</taxon>
        <taxon>Magnoliopsida</taxon>
        <taxon>eudicotyledons</taxon>
        <taxon>Gunneridae</taxon>
        <taxon>Pentapetalae</taxon>
        <taxon>asterids</taxon>
        <taxon>lamiids</taxon>
        <taxon>Lamiales</taxon>
        <taxon>Orobanchaceae</taxon>
        <taxon>Buchnereae</taxon>
        <taxon>Striga</taxon>
    </lineage>
</organism>
<dbReference type="GO" id="GO:0004842">
    <property type="term" value="F:ubiquitin-protein transferase activity"/>
    <property type="evidence" value="ECO:0007669"/>
    <property type="project" value="TreeGrafter"/>
</dbReference>
<keyword evidence="7" id="KW-1185">Reference proteome</keyword>
<dbReference type="GO" id="GO:0008270">
    <property type="term" value="F:zinc ion binding"/>
    <property type="evidence" value="ECO:0007669"/>
    <property type="project" value="UniProtKB-KW"/>
</dbReference>
<dbReference type="PROSITE" id="PS50089">
    <property type="entry name" value="ZF_RING_2"/>
    <property type="match status" value="1"/>
</dbReference>
<name>A0A5A7PKK5_STRAF</name>
<accession>A0A5A7PKK5</accession>
<proteinExistence type="predicted"/>
<dbReference type="InterPro" id="IPR001841">
    <property type="entry name" value="Znf_RING"/>
</dbReference>
<keyword evidence="3" id="KW-0862">Zinc</keyword>
<dbReference type="AlphaFoldDB" id="A0A5A7PKK5"/>
<dbReference type="EMBL" id="BKCP01004683">
    <property type="protein sequence ID" value="GER33178.1"/>
    <property type="molecule type" value="Genomic_DNA"/>
</dbReference>
<dbReference type="OrthoDB" id="1711136at2759"/>
<gene>
    <name evidence="6" type="ORF">STAS_09259</name>
</gene>
<evidence type="ECO:0000259" key="5">
    <source>
        <dbReference type="PROSITE" id="PS50089"/>
    </source>
</evidence>
<dbReference type="GO" id="GO:0043067">
    <property type="term" value="P:regulation of programmed cell death"/>
    <property type="evidence" value="ECO:0007669"/>
    <property type="project" value="TreeGrafter"/>
</dbReference>
<dbReference type="PANTHER" id="PTHR42647:SF55">
    <property type="entry name" value="BOI-RELATED E3 UBIQUITIN-PROTEIN LIGASE 1"/>
    <property type="match status" value="1"/>
</dbReference>
<dbReference type="Proteomes" id="UP000325081">
    <property type="component" value="Unassembled WGS sequence"/>
</dbReference>
<dbReference type="PANTHER" id="PTHR42647">
    <property type="entry name" value="SBP (S-RIBONUCLEASE BINDING PROTEIN) FAMILY PROTEIN"/>
    <property type="match status" value="1"/>
</dbReference>
<sequence>MGFAGATLPEYQSLYRLAVGDSAQAKTSFNTDSGLTYNVPRKRQRDSANHHYAVPSFPAPAKQGISSQQLPSSFPAGEDIMPQLPQYQSEIDAIISQHNKKIRLELEERQMKQARLLAAAVGEGLMKKLREKDEQIQEMGKVNLALQERVKSLYLENQLWRDLAQSNEAAANSLRSNLAQVLLQVSGGGAAAEEEEDAESCCGSTGDGQDGERMCRMCGEREACVLLLPCRHLCLCGTCGGGGGSRRLQTCPVCDSSMDATLHVNMTS</sequence>
<protein>
    <submittedName>
        <fullName evidence="6">SBP (S-ribonuclease binding protein) family protein</fullName>
    </submittedName>
</protein>
<reference evidence="7" key="1">
    <citation type="journal article" date="2019" name="Curr. Biol.">
        <title>Genome Sequence of Striga asiatica Provides Insight into the Evolution of Plant Parasitism.</title>
        <authorList>
            <person name="Yoshida S."/>
            <person name="Kim S."/>
            <person name="Wafula E.K."/>
            <person name="Tanskanen J."/>
            <person name="Kim Y.M."/>
            <person name="Honaas L."/>
            <person name="Yang Z."/>
            <person name="Spallek T."/>
            <person name="Conn C.E."/>
            <person name="Ichihashi Y."/>
            <person name="Cheong K."/>
            <person name="Cui S."/>
            <person name="Der J.P."/>
            <person name="Gundlach H."/>
            <person name="Jiao Y."/>
            <person name="Hori C."/>
            <person name="Ishida J.K."/>
            <person name="Kasahara H."/>
            <person name="Kiba T."/>
            <person name="Kim M.S."/>
            <person name="Koo N."/>
            <person name="Laohavisit A."/>
            <person name="Lee Y.H."/>
            <person name="Lumba S."/>
            <person name="McCourt P."/>
            <person name="Mortimer J.C."/>
            <person name="Mutuku J.M."/>
            <person name="Nomura T."/>
            <person name="Sasaki-Sekimoto Y."/>
            <person name="Seto Y."/>
            <person name="Wang Y."/>
            <person name="Wakatake T."/>
            <person name="Sakakibara H."/>
            <person name="Demura T."/>
            <person name="Yamaguchi S."/>
            <person name="Yoneyama K."/>
            <person name="Manabe R.I."/>
            <person name="Nelson D.C."/>
            <person name="Schulman A.H."/>
            <person name="Timko M.P."/>
            <person name="dePamphilis C.W."/>
            <person name="Choi D."/>
            <person name="Shirasu K."/>
        </authorList>
    </citation>
    <scope>NUCLEOTIDE SEQUENCE [LARGE SCALE GENOMIC DNA]</scope>
    <source>
        <strain evidence="7">cv. UVA1</strain>
    </source>
</reference>
<comment type="caution">
    <text evidence="6">The sequence shown here is derived from an EMBL/GenBank/DDBJ whole genome shotgun (WGS) entry which is preliminary data.</text>
</comment>
<dbReference type="Pfam" id="PF13920">
    <property type="entry name" value="zf-C3HC4_3"/>
    <property type="match status" value="1"/>
</dbReference>
<dbReference type="InterPro" id="IPR013083">
    <property type="entry name" value="Znf_RING/FYVE/PHD"/>
</dbReference>
<evidence type="ECO:0000256" key="3">
    <source>
        <dbReference type="ARBA" id="ARBA00022833"/>
    </source>
</evidence>
<keyword evidence="1" id="KW-0479">Metal-binding</keyword>
<evidence type="ECO:0000313" key="6">
    <source>
        <dbReference type="EMBL" id="GER33178.1"/>
    </source>
</evidence>
<evidence type="ECO:0000256" key="4">
    <source>
        <dbReference type="PROSITE-ProRule" id="PRU00175"/>
    </source>
</evidence>
<keyword evidence="2 4" id="KW-0863">Zinc-finger</keyword>
<evidence type="ECO:0000313" key="7">
    <source>
        <dbReference type="Proteomes" id="UP000325081"/>
    </source>
</evidence>
<feature type="domain" description="RING-type" evidence="5">
    <location>
        <begin position="215"/>
        <end position="255"/>
    </location>
</feature>